<evidence type="ECO:0000313" key="1">
    <source>
        <dbReference type="EMBL" id="SBT32483.1"/>
    </source>
</evidence>
<evidence type="ECO:0000313" key="3">
    <source>
        <dbReference type="Proteomes" id="UP000078550"/>
    </source>
</evidence>
<dbReference type="EMBL" id="FLRE01000051">
    <property type="protein sequence ID" value="SBT33098.1"/>
    <property type="molecule type" value="Genomic_DNA"/>
</dbReference>
<gene>
    <name evidence="1" type="ORF">POVWA1_012330</name>
    <name evidence="2" type="ORF">POVWA2_013000</name>
</gene>
<accession>A0A1A8YLP8</accession>
<evidence type="ECO:0000313" key="2">
    <source>
        <dbReference type="EMBL" id="SBT33098.1"/>
    </source>
</evidence>
<sequence length="161" mass="18893">MLHVHIRLCLGGRRVKQSVARRYEQSAVPMGRNGLLFCNQKDWWVLRNVCDGSQNFFFFFFFFLWKCLHFREDCVFVWLGGGEVIWRTFHSLLLFLTILYTIYDENVRGETLGYALPLVVSTIYKRVNGCDVILLCQKPPPPPNGFLPHYDIHGDQCCQRI</sequence>
<dbReference type="EMBL" id="FLRD01000039">
    <property type="protein sequence ID" value="SBT32483.1"/>
    <property type="molecule type" value="Genomic_DNA"/>
</dbReference>
<dbReference type="AlphaFoldDB" id="A0A1A8YLP8"/>
<reference evidence="3 4" key="1">
    <citation type="submission" date="2016-05" db="EMBL/GenBank/DDBJ databases">
        <authorList>
            <person name="Naeem Raeece"/>
        </authorList>
    </citation>
    <scope>NUCLEOTIDE SEQUENCE [LARGE SCALE GENOMIC DNA]</scope>
</reference>
<keyword evidence="4" id="KW-1185">Reference proteome</keyword>
<dbReference type="Proteomes" id="UP000078550">
    <property type="component" value="Unassembled WGS sequence"/>
</dbReference>
<name>A0A1A8YLP8_PLAOA</name>
<dbReference type="Proteomes" id="UP000078555">
    <property type="component" value="Unassembled WGS sequence"/>
</dbReference>
<protein>
    <submittedName>
        <fullName evidence="1">Uncharacterized protein</fullName>
    </submittedName>
</protein>
<reference evidence="1" key="2">
    <citation type="submission" date="2016-05" db="EMBL/GenBank/DDBJ databases">
        <authorList>
            <person name="Lavstsen T."/>
            <person name="Jespersen J.S."/>
        </authorList>
    </citation>
    <scope>NUCLEOTIDE SEQUENCE [LARGE SCALE GENOMIC DNA]</scope>
</reference>
<organism evidence="1 4">
    <name type="scientific">Plasmodium ovale wallikeri</name>
    <dbReference type="NCBI Taxonomy" id="864142"/>
    <lineage>
        <taxon>Eukaryota</taxon>
        <taxon>Sar</taxon>
        <taxon>Alveolata</taxon>
        <taxon>Apicomplexa</taxon>
        <taxon>Aconoidasida</taxon>
        <taxon>Haemosporida</taxon>
        <taxon>Plasmodiidae</taxon>
        <taxon>Plasmodium</taxon>
        <taxon>Plasmodium (Plasmodium)</taxon>
    </lineage>
</organism>
<evidence type="ECO:0000313" key="4">
    <source>
        <dbReference type="Proteomes" id="UP000078555"/>
    </source>
</evidence>
<proteinExistence type="predicted"/>